<feature type="compositionally biased region" description="Basic and acidic residues" evidence="1">
    <location>
        <begin position="28"/>
        <end position="49"/>
    </location>
</feature>
<dbReference type="Gene3D" id="1.20.1280.50">
    <property type="match status" value="1"/>
</dbReference>
<name>A0A291ATS9_9VIRU</name>
<protein>
    <submittedName>
        <fullName evidence="2">Ankyrin repeat domain containing protein</fullName>
    </submittedName>
</protein>
<gene>
    <name evidence="2" type="ORF">psal_cds_513</name>
</gene>
<evidence type="ECO:0000313" key="3">
    <source>
        <dbReference type="Proteomes" id="UP000204584"/>
    </source>
</evidence>
<dbReference type="SUPFAM" id="SSF81383">
    <property type="entry name" value="F-box domain"/>
    <property type="match status" value="1"/>
</dbReference>
<feature type="region of interest" description="Disordered" evidence="1">
    <location>
        <begin position="1"/>
        <end position="72"/>
    </location>
</feature>
<dbReference type="SUPFAM" id="SSF48403">
    <property type="entry name" value="Ankyrin repeat"/>
    <property type="match status" value="1"/>
</dbReference>
<dbReference type="InterPro" id="IPR052050">
    <property type="entry name" value="SecEffector_AnkRepeat"/>
</dbReference>
<dbReference type="PANTHER" id="PTHR46586:SF3">
    <property type="entry name" value="ANKYRIN REPEAT-CONTAINING PROTEIN"/>
    <property type="match status" value="1"/>
</dbReference>
<feature type="compositionally biased region" description="Basic and acidic residues" evidence="1">
    <location>
        <begin position="510"/>
        <end position="520"/>
    </location>
</feature>
<reference evidence="2 3" key="1">
    <citation type="journal article" date="2013" name="Science">
        <title>Pandoraviruses: amoeba viruses with genomes up to 2.5 Mb reaching that of parasitic eukaryotes.</title>
        <authorList>
            <person name="Philippe N."/>
            <person name="Legendre M."/>
            <person name="Doutre G."/>
            <person name="Coute Y."/>
            <person name="Poirot O."/>
            <person name="Lescot M."/>
            <person name="Arslan D."/>
            <person name="Seltzer V."/>
            <person name="Bertaux L."/>
            <person name="Bruley C."/>
            <person name="Garin J."/>
            <person name="Claverie J.M."/>
            <person name="Abergel C."/>
        </authorList>
    </citation>
    <scope>NUCLEOTIDE SEQUENCE [LARGE SCALE GENOMIC DNA]</scope>
</reference>
<keyword evidence="3" id="KW-1185">Reference proteome</keyword>
<dbReference type="KEGG" id="vg:34568241"/>
<dbReference type="PANTHER" id="PTHR46586">
    <property type="entry name" value="ANKYRIN REPEAT-CONTAINING PROTEIN"/>
    <property type="match status" value="1"/>
</dbReference>
<feature type="compositionally biased region" description="Acidic residues" evidence="1">
    <location>
        <begin position="526"/>
        <end position="536"/>
    </location>
</feature>
<evidence type="ECO:0000256" key="1">
    <source>
        <dbReference type="SAM" id="MobiDB-lite"/>
    </source>
</evidence>
<proteinExistence type="predicted"/>
<dbReference type="GeneID" id="34568241"/>
<feature type="compositionally biased region" description="Basic and acidic residues" evidence="1">
    <location>
        <begin position="552"/>
        <end position="561"/>
    </location>
</feature>
<feature type="compositionally biased region" description="Basic residues" evidence="1">
    <location>
        <begin position="1"/>
        <end position="27"/>
    </location>
</feature>
<dbReference type="Gene3D" id="1.25.40.20">
    <property type="entry name" value="Ankyrin repeat-containing domain"/>
    <property type="match status" value="1"/>
</dbReference>
<dbReference type="RefSeq" id="YP_009430027.1">
    <property type="nucleotide sequence ID" value="NC_022098.1"/>
</dbReference>
<dbReference type="Proteomes" id="UP000204584">
    <property type="component" value="Segment"/>
</dbReference>
<dbReference type="InterPro" id="IPR036047">
    <property type="entry name" value="F-box-like_dom_sf"/>
</dbReference>
<dbReference type="EMBL" id="KC977571">
    <property type="protein sequence ID" value="ATE82188.1"/>
    <property type="molecule type" value="Genomic_DNA"/>
</dbReference>
<evidence type="ECO:0000313" key="2">
    <source>
        <dbReference type="EMBL" id="ATE82188.1"/>
    </source>
</evidence>
<dbReference type="InterPro" id="IPR036770">
    <property type="entry name" value="Ankyrin_rpt-contain_sf"/>
</dbReference>
<feature type="compositionally biased region" description="Basic and acidic residues" evidence="1">
    <location>
        <begin position="591"/>
        <end position="600"/>
    </location>
</feature>
<feature type="compositionally biased region" description="Acidic residues" evidence="1">
    <location>
        <begin position="578"/>
        <end position="590"/>
    </location>
</feature>
<sequence>MKEKRKKATGAPKKRVQVRSQLARRRPGTTDDHAGAKQSETKTRAKEETQPQSQAKKEVCKKKRQMGMTESPAAMPQVRVGDAIRNDNAGSAFDALPDELVVQVLCAVPCDDRARHVPRVCRLWRAIACAMTGKNRPCLLLSATAAARRSDALLTAARRGHASCVAHLCAGAAPTDRAPYIVAIERDDVASLRALGVHESVLSVRDMAAVAARFASISCLDYAIRQHARLYLDVLEVPWRCDSAERDRHAACLAHVVDAGCFVGCAAAVEAAMGGHAGCLAALMDMGAWDASRIVDSCGDRIDCLRVLCRRDPSALTRDPSRYDAPKVVTARQRLARMQVMRECGAEWRASACAAAARDGHLDCLRYAHENGCPWDEMTCLEAAAYGRLDCLAYAHENGCPWDVNAIRAAIDGDHVECLRYMVQRQAVRDADLCATAAHHGHADCLRILHQAGCPWDRHALCAALTNDHVECLRYMHTMGMTWRRRDYCRAFWRNLECCTYMQTHGEPALSKDEMDRGEPETGDWSSDDDAEGGDDDGGRHDAANIDVDEAHDDRPSRGDNPDQGGTARYPIDARDGGDDDEDNDTETQDDSVHENRCNADGDLGAGDGDRLAPSSRPRKRLCVDGAPGGPRPSPSFPSPSGNHNN</sequence>
<feature type="region of interest" description="Disordered" evidence="1">
    <location>
        <begin position="510"/>
        <end position="646"/>
    </location>
</feature>
<accession>A0A291ATS9</accession>
<organism evidence="2 3">
    <name type="scientific">Pandoravirus salinus</name>
    <dbReference type="NCBI Taxonomy" id="1349410"/>
    <lineage>
        <taxon>Viruses</taxon>
        <taxon>Pandoravirus</taxon>
    </lineage>
</organism>